<dbReference type="GO" id="GO:0006044">
    <property type="term" value="P:N-acetylglucosamine metabolic process"/>
    <property type="evidence" value="ECO:0007669"/>
    <property type="project" value="TreeGrafter"/>
</dbReference>
<gene>
    <name evidence="1" type="ORF">OFUS_LOCUS22763</name>
</gene>
<comment type="caution">
    <text evidence="1">The sequence shown here is derived from an EMBL/GenBank/DDBJ whole genome shotgun (WGS) entry which is preliminary data.</text>
</comment>
<reference evidence="1" key="1">
    <citation type="submission" date="2022-03" db="EMBL/GenBank/DDBJ databases">
        <authorList>
            <person name="Martin C."/>
        </authorList>
    </citation>
    <scope>NUCLEOTIDE SEQUENCE</scope>
</reference>
<dbReference type="InterPro" id="IPR051135">
    <property type="entry name" value="Gal/GlcNAc/GalNAc_ST"/>
</dbReference>
<keyword evidence="2" id="KW-1185">Reference proteome</keyword>
<evidence type="ECO:0000313" key="1">
    <source>
        <dbReference type="EMBL" id="CAH1798640.1"/>
    </source>
</evidence>
<dbReference type="Gene3D" id="3.40.50.300">
    <property type="entry name" value="P-loop containing nucleotide triphosphate hydrolases"/>
    <property type="match status" value="1"/>
</dbReference>
<dbReference type="Proteomes" id="UP000749559">
    <property type="component" value="Unassembled WGS sequence"/>
</dbReference>
<dbReference type="PANTHER" id="PTHR10704">
    <property type="entry name" value="CARBOHYDRATE SULFOTRANSFERASE"/>
    <property type="match status" value="1"/>
</dbReference>
<dbReference type="InterPro" id="IPR027417">
    <property type="entry name" value="P-loop_NTPase"/>
</dbReference>
<name>A0A8J1TD01_OWEFU</name>
<dbReference type="GO" id="GO:0001517">
    <property type="term" value="F:N-acetylglucosamine 6-O-sulfotransferase activity"/>
    <property type="evidence" value="ECO:0007669"/>
    <property type="project" value="TreeGrafter"/>
</dbReference>
<accession>A0A8J1TD01</accession>
<dbReference type="PANTHER" id="PTHR10704:SF44">
    <property type="entry name" value="LD35051P-RELATED"/>
    <property type="match status" value="1"/>
</dbReference>
<dbReference type="GO" id="GO:0006790">
    <property type="term" value="P:sulfur compound metabolic process"/>
    <property type="evidence" value="ECO:0007669"/>
    <property type="project" value="TreeGrafter"/>
</dbReference>
<dbReference type="OrthoDB" id="6138663at2759"/>
<sequence>MKIITLIGYITLTLTGVLISTLIGGMGSWSSSYGNAGYLVKCGSRDETVTVKRTKFTLRDGINDEKEITSQNKTRDEKIPRNITKVIILTYRRSGSSFFAELLKQNPGVFFIFEPLVPVAEKHGDLDVPIVGPAYIREILNCRFGSNSFLNQSATMKGWRWQSVFRGVSDFKAIPKVCLGRGIVATKIIRLRNIGEIAPFFDEDTAILSLARDPRGILNSRNKENVEYMNQTLEQKKNDMKVLCYNMLTNINFIHDLDKSKKRLRSSAFIKQVLYEDFAMNPLNNTKELYKTLNIEFHEAVQQWIEKNTSNNSNWGSVYGTSRNSSSLPSMWRHELSQKELHMIQNITNCSKVIKLLGFQK</sequence>
<evidence type="ECO:0000313" key="2">
    <source>
        <dbReference type="Proteomes" id="UP000749559"/>
    </source>
</evidence>
<dbReference type="SUPFAM" id="SSF52540">
    <property type="entry name" value="P-loop containing nucleoside triphosphate hydrolases"/>
    <property type="match status" value="1"/>
</dbReference>
<proteinExistence type="predicted"/>
<protein>
    <submittedName>
        <fullName evidence="1">Uncharacterized protein</fullName>
    </submittedName>
</protein>
<dbReference type="EMBL" id="CAIIXF020000011">
    <property type="protein sequence ID" value="CAH1798640.1"/>
    <property type="molecule type" value="Genomic_DNA"/>
</dbReference>
<organism evidence="1 2">
    <name type="scientific">Owenia fusiformis</name>
    <name type="common">Polychaete worm</name>
    <dbReference type="NCBI Taxonomy" id="6347"/>
    <lineage>
        <taxon>Eukaryota</taxon>
        <taxon>Metazoa</taxon>
        <taxon>Spiralia</taxon>
        <taxon>Lophotrochozoa</taxon>
        <taxon>Annelida</taxon>
        <taxon>Polychaeta</taxon>
        <taxon>Sedentaria</taxon>
        <taxon>Canalipalpata</taxon>
        <taxon>Sabellida</taxon>
        <taxon>Oweniida</taxon>
        <taxon>Oweniidae</taxon>
        <taxon>Owenia</taxon>
    </lineage>
</organism>
<dbReference type="AlphaFoldDB" id="A0A8J1TD01"/>